<dbReference type="RefSeq" id="WP_345442983.1">
    <property type="nucleotide sequence ID" value="NZ_BAABHK010000027.1"/>
</dbReference>
<evidence type="ECO:0008006" key="4">
    <source>
        <dbReference type="Google" id="ProtNLM"/>
    </source>
</evidence>
<keyword evidence="1" id="KW-0472">Membrane</keyword>
<dbReference type="Pfam" id="PF11139">
    <property type="entry name" value="SfLAP"/>
    <property type="match status" value="1"/>
</dbReference>
<comment type="caution">
    <text evidence="2">The sequence shown here is derived from an EMBL/GenBank/DDBJ whole genome shotgun (WGS) entry which is preliminary data.</text>
</comment>
<feature type="transmembrane region" description="Helical" evidence="1">
    <location>
        <begin position="6"/>
        <end position="26"/>
    </location>
</feature>
<keyword evidence="1" id="KW-1133">Transmembrane helix</keyword>
<feature type="transmembrane region" description="Helical" evidence="1">
    <location>
        <begin position="115"/>
        <end position="140"/>
    </location>
</feature>
<evidence type="ECO:0000313" key="2">
    <source>
        <dbReference type="EMBL" id="GAA4639481.1"/>
    </source>
</evidence>
<gene>
    <name evidence="2" type="ORF">GCM10023196_101280</name>
</gene>
<feature type="transmembrane region" description="Helical" evidence="1">
    <location>
        <begin position="152"/>
        <end position="173"/>
    </location>
</feature>
<sequence length="209" mass="22105">MTIHVLPLAITMMAGPQIISAIIFVTAERPIRLSLAFLAGVLAATVAGVVITRGIAELLGSAISMGDSQHKGAAGRTIELVLVALLLLLALKNYRGRATAEPPRWLTTLLTATPLRALATGLLVILAMPSDIIVLLTVGVDLKRSNAGLVGAAPFVAATLLIAALPLLAYLAFRRRAEHAMPKVRDWLDSHSWLVNVIACLVFVVLILS</sequence>
<dbReference type="Proteomes" id="UP001501442">
    <property type="component" value="Unassembled WGS sequence"/>
</dbReference>
<dbReference type="EMBL" id="BAABHK010000027">
    <property type="protein sequence ID" value="GAA4639481.1"/>
    <property type="molecule type" value="Genomic_DNA"/>
</dbReference>
<dbReference type="InterPro" id="IPR021315">
    <property type="entry name" value="Gap/Sap"/>
</dbReference>
<protein>
    <recommendedName>
        <fullName evidence="4">GAP family protein</fullName>
    </recommendedName>
</protein>
<feature type="transmembrane region" description="Helical" evidence="1">
    <location>
        <begin position="33"/>
        <end position="56"/>
    </location>
</feature>
<name>A0ABP8UW42_9ACTN</name>
<evidence type="ECO:0000256" key="1">
    <source>
        <dbReference type="SAM" id="Phobius"/>
    </source>
</evidence>
<feature type="transmembrane region" description="Helical" evidence="1">
    <location>
        <begin position="193"/>
        <end position="208"/>
    </location>
</feature>
<reference evidence="3" key="1">
    <citation type="journal article" date="2019" name="Int. J. Syst. Evol. Microbiol.">
        <title>The Global Catalogue of Microorganisms (GCM) 10K type strain sequencing project: providing services to taxonomists for standard genome sequencing and annotation.</title>
        <authorList>
            <consortium name="The Broad Institute Genomics Platform"/>
            <consortium name="The Broad Institute Genome Sequencing Center for Infectious Disease"/>
            <person name="Wu L."/>
            <person name="Ma J."/>
        </authorList>
    </citation>
    <scope>NUCLEOTIDE SEQUENCE [LARGE SCALE GENOMIC DNA]</scope>
    <source>
        <strain evidence="3">JCM 17939</strain>
    </source>
</reference>
<organism evidence="2 3">
    <name type="scientific">Actinoallomurus vinaceus</name>
    <dbReference type="NCBI Taxonomy" id="1080074"/>
    <lineage>
        <taxon>Bacteria</taxon>
        <taxon>Bacillati</taxon>
        <taxon>Actinomycetota</taxon>
        <taxon>Actinomycetes</taxon>
        <taxon>Streptosporangiales</taxon>
        <taxon>Thermomonosporaceae</taxon>
        <taxon>Actinoallomurus</taxon>
    </lineage>
</organism>
<accession>A0ABP8UW42</accession>
<evidence type="ECO:0000313" key="3">
    <source>
        <dbReference type="Proteomes" id="UP001501442"/>
    </source>
</evidence>
<feature type="transmembrane region" description="Helical" evidence="1">
    <location>
        <begin position="76"/>
        <end position="94"/>
    </location>
</feature>
<keyword evidence="1" id="KW-0812">Transmembrane</keyword>
<keyword evidence="3" id="KW-1185">Reference proteome</keyword>
<proteinExistence type="predicted"/>